<dbReference type="GO" id="GO:0043874">
    <property type="term" value="F:acireductone synthase activity"/>
    <property type="evidence" value="ECO:0007669"/>
    <property type="project" value="UniProtKB-EC"/>
</dbReference>
<dbReference type="SFLD" id="SFLDG01129">
    <property type="entry name" value="C1.5:_HAD__Beta-PGM__Phosphata"/>
    <property type="match status" value="1"/>
</dbReference>
<keyword evidence="5 8" id="KW-0460">Magnesium</keyword>
<feature type="binding site" evidence="8">
    <location>
        <position position="149"/>
    </location>
    <ligand>
        <name>Mg(2+)</name>
        <dbReference type="ChEBI" id="CHEBI:18420"/>
    </ligand>
</feature>
<evidence type="ECO:0000256" key="4">
    <source>
        <dbReference type="ARBA" id="ARBA00022801"/>
    </source>
</evidence>
<dbReference type="EMBL" id="JAKWBI020000028">
    <property type="protein sequence ID" value="KAJ2905600.1"/>
    <property type="molecule type" value="Genomic_DNA"/>
</dbReference>
<keyword evidence="2 8" id="KW-0028">Amino-acid biosynthesis</keyword>
<comment type="pathway">
    <text evidence="8">Amino-acid biosynthesis; L-methionine biosynthesis via salvage pathway; L-methionine from S-methyl-5-thio-alpha-D-ribose 1-phosphate: step 4/6.</text>
</comment>
<dbReference type="Pfam" id="PF00702">
    <property type="entry name" value="Hydrolase"/>
    <property type="match status" value="1"/>
</dbReference>
<dbReference type="Proteomes" id="UP001201980">
    <property type="component" value="Unassembled WGS sequence"/>
</dbReference>
<dbReference type="EC" id="3.1.3.77" evidence="8"/>
<organism evidence="10 11">
    <name type="scientific">Zalerion maritima</name>
    <dbReference type="NCBI Taxonomy" id="339359"/>
    <lineage>
        <taxon>Eukaryota</taxon>
        <taxon>Fungi</taxon>
        <taxon>Dikarya</taxon>
        <taxon>Ascomycota</taxon>
        <taxon>Pezizomycotina</taxon>
        <taxon>Sordariomycetes</taxon>
        <taxon>Lulworthiomycetidae</taxon>
        <taxon>Lulworthiales</taxon>
        <taxon>Lulworthiaceae</taxon>
        <taxon>Zalerion</taxon>
    </lineage>
</organism>
<evidence type="ECO:0000256" key="5">
    <source>
        <dbReference type="ARBA" id="ARBA00022842"/>
    </source>
</evidence>
<dbReference type="GO" id="GO:0019509">
    <property type="term" value="P:L-methionine salvage from methylthioadenosine"/>
    <property type="evidence" value="ECO:0007669"/>
    <property type="project" value="UniProtKB-UniRule"/>
</dbReference>
<dbReference type="InterPro" id="IPR036412">
    <property type="entry name" value="HAD-like_sf"/>
</dbReference>
<protein>
    <recommendedName>
        <fullName evidence="8">Enolase-phosphatase E1</fullName>
        <ecNumber evidence="8">3.1.3.77</ecNumber>
    </recommendedName>
    <alternativeName>
        <fullName evidence="8">2,3-diketo-5-methylthio-1-phosphopentane phosphatase</fullName>
    </alternativeName>
</protein>
<keyword evidence="1 8" id="KW-0963">Cytoplasm</keyword>
<name>A0AAD5S454_9PEZI</name>
<feature type="binding site" evidence="8">
    <location>
        <position position="147"/>
    </location>
    <ligand>
        <name>Mg(2+)</name>
        <dbReference type="ChEBI" id="CHEBI:18420"/>
    </ligand>
</feature>
<keyword evidence="11" id="KW-1185">Reference proteome</keyword>
<evidence type="ECO:0000256" key="8">
    <source>
        <dbReference type="HAMAP-Rule" id="MF_03117"/>
    </source>
</evidence>
<accession>A0AAD5S454</accession>
<keyword evidence="7 8" id="KW-0539">Nucleus</keyword>
<dbReference type="AlphaFoldDB" id="A0AAD5S454"/>
<reference evidence="10" key="1">
    <citation type="submission" date="2022-07" db="EMBL/GenBank/DDBJ databases">
        <title>Draft genome sequence of Zalerion maritima ATCC 34329, a (micro)plastics degrading marine fungus.</title>
        <authorList>
            <person name="Paco A."/>
            <person name="Goncalves M.F.M."/>
            <person name="Rocha-Santos T.A.P."/>
            <person name="Alves A."/>
        </authorList>
    </citation>
    <scope>NUCLEOTIDE SEQUENCE</scope>
    <source>
        <strain evidence="10">ATCC 34329</strain>
    </source>
</reference>
<comment type="similarity">
    <text evidence="8">Belongs to the HAD-like hydrolase superfamily. MasA/MtnC family.</text>
</comment>
<dbReference type="PANTHER" id="PTHR20371">
    <property type="entry name" value="ENOLASE-PHOSPHATASE E1"/>
    <property type="match status" value="1"/>
</dbReference>
<dbReference type="PANTHER" id="PTHR20371:SF1">
    <property type="entry name" value="ENOLASE-PHOSPHATASE E1"/>
    <property type="match status" value="1"/>
</dbReference>
<dbReference type="GO" id="GO:0000287">
    <property type="term" value="F:magnesium ion binding"/>
    <property type="evidence" value="ECO:0007669"/>
    <property type="project" value="UniProtKB-UniRule"/>
</dbReference>
<dbReference type="FunFam" id="1.10.720.60:FF:000007">
    <property type="entry name" value="Enolase-phosphatase E1"/>
    <property type="match status" value="1"/>
</dbReference>
<dbReference type="HAMAP" id="MF_03117">
    <property type="entry name" value="Salvage_MtnC_euk"/>
    <property type="match status" value="1"/>
</dbReference>
<evidence type="ECO:0000313" key="10">
    <source>
        <dbReference type="EMBL" id="KAJ2905600.1"/>
    </source>
</evidence>
<keyword evidence="6 8" id="KW-0486">Methionine biosynthesis</keyword>
<dbReference type="Gene3D" id="1.10.720.60">
    <property type="match status" value="1"/>
</dbReference>
<comment type="pathway">
    <text evidence="8">Amino-acid biosynthesis; L-methionine biosynthesis via salvage pathway; L-methionine from S-methyl-5-thio-alpha-D-ribose 1-phosphate: step 3/6.</text>
</comment>
<feature type="binding site" evidence="8">
    <location>
        <position position="298"/>
    </location>
    <ligand>
        <name>substrate</name>
    </ligand>
</feature>
<comment type="function">
    <text evidence="8">Bifunctional enzyme that catalyzes the enolization of 2,3-diketo-5-methylthiopentyl-1-phosphate (DK-MTP-1-P) into the intermediate 2-hydroxy-3-keto-5-methylthiopentenyl-1-phosphate (HK-MTPenyl-1-P), which is then dephosphorylated to form the acireductone 1,2-dihydroxy-3-keto-5-methylthiopentene (DHK-MTPene).</text>
</comment>
<dbReference type="InterPro" id="IPR023214">
    <property type="entry name" value="HAD_sf"/>
</dbReference>
<dbReference type="InterPro" id="IPR023943">
    <property type="entry name" value="Enolase-ppase_E1"/>
</dbReference>
<dbReference type="NCBIfam" id="TIGR01691">
    <property type="entry name" value="enolase-ppase"/>
    <property type="match status" value="1"/>
</dbReference>
<evidence type="ECO:0000256" key="3">
    <source>
        <dbReference type="ARBA" id="ARBA00022723"/>
    </source>
</evidence>
<gene>
    <name evidence="8" type="primary">UTR4</name>
    <name evidence="10" type="ORF">MKZ38_004894</name>
</gene>
<comment type="cofactor">
    <cofactor evidence="8">
        <name>Mg(2+)</name>
        <dbReference type="ChEBI" id="CHEBI:18420"/>
    </cofactor>
    <text evidence="8">Binds 1 Mg(2+) ion per subunit.</text>
</comment>
<feature type="region of interest" description="Disordered" evidence="9">
    <location>
        <begin position="109"/>
        <end position="132"/>
    </location>
</feature>
<keyword evidence="4 8" id="KW-0378">Hydrolase</keyword>
<dbReference type="CDD" id="cd01629">
    <property type="entry name" value="HAD_EP"/>
    <property type="match status" value="1"/>
</dbReference>
<feature type="binding site" evidence="8">
    <location>
        <position position="326"/>
    </location>
    <ligand>
        <name>Mg(2+)</name>
        <dbReference type="ChEBI" id="CHEBI:18420"/>
    </ligand>
</feature>
<comment type="subunit">
    <text evidence="8">Monomer.</text>
</comment>
<comment type="catalytic activity">
    <reaction evidence="8">
        <text>5-methylsulfanyl-2,3-dioxopentyl phosphate + H2O = 1,2-dihydroxy-5-(methylsulfanyl)pent-1-en-3-one + phosphate</text>
        <dbReference type="Rhea" id="RHEA:21700"/>
        <dbReference type="ChEBI" id="CHEBI:15377"/>
        <dbReference type="ChEBI" id="CHEBI:43474"/>
        <dbReference type="ChEBI" id="CHEBI:49252"/>
        <dbReference type="ChEBI" id="CHEBI:58828"/>
        <dbReference type="EC" id="3.1.3.77"/>
    </reaction>
</comment>
<dbReference type="SFLD" id="SFLDG01133">
    <property type="entry name" value="C1.5.4:_Enolase-phosphatase_Li"/>
    <property type="match status" value="1"/>
</dbReference>
<evidence type="ECO:0000256" key="9">
    <source>
        <dbReference type="SAM" id="MobiDB-lite"/>
    </source>
</evidence>
<evidence type="ECO:0000256" key="6">
    <source>
        <dbReference type="ARBA" id="ARBA00023167"/>
    </source>
</evidence>
<feature type="compositionally biased region" description="Basic and acidic residues" evidence="9">
    <location>
        <begin position="115"/>
        <end position="132"/>
    </location>
</feature>
<keyword evidence="3 8" id="KW-0479">Metal-binding</keyword>
<dbReference type="GO" id="GO:0005634">
    <property type="term" value="C:nucleus"/>
    <property type="evidence" value="ECO:0007669"/>
    <property type="project" value="UniProtKB-SubCell"/>
</dbReference>
<evidence type="ECO:0000256" key="7">
    <source>
        <dbReference type="ARBA" id="ARBA00023242"/>
    </source>
</evidence>
<evidence type="ECO:0000256" key="1">
    <source>
        <dbReference type="ARBA" id="ARBA00022490"/>
    </source>
</evidence>
<dbReference type="GO" id="GO:0005737">
    <property type="term" value="C:cytoplasm"/>
    <property type="evidence" value="ECO:0007669"/>
    <property type="project" value="UniProtKB-SubCell"/>
</dbReference>
<feature type="binding site" evidence="8">
    <location>
        <begin position="261"/>
        <end position="262"/>
    </location>
    <ligand>
        <name>substrate</name>
    </ligand>
</feature>
<evidence type="ECO:0000313" key="11">
    <source>
        <dbReference type="Proteomes" id="UP001201980"/>
    </source>
</evidence>
<dbReference type="Gene3D" id="3.40.50.1000">
    <property type="entry name" value="HAD superfamily/HAD-like"/>
    <property type="match status" value="1"/>
</dbReference>
<sequence length="371" mass="41294">MNLRLAEWIYPISKLRSCISRCASSAEWQKSANVWQAGAGGVGLTRPLGPTPTGSARSTTFGSFFPFVDPPMGPDRLLRYQIYPSTSDIDQGNSHRPLHNIKLRLYGKSPSSRVSETRPKRNDREEEEEKKETKFDAMAAVKVLLLDIEGTVCPISFVKDVLFPYALQALPNTLATQWDDPSFVPYRDSFPVAHGSSPEALEAHMRDLMAQDVKIAYLKSLQGYLWKEGYRRGELKAPLFPDVAPAIRSWTDRGLKVMIYSSGSVPAQKLLFTYTNAEPADMTSHITDWFDTVNAGLKTEVCSYEAILAAHPEAGAEPGEWLFLSDNTKEADTAKDAGMQSFVLSRPGNPELSLNEKSRHRVISSFNEVEV</sequence>
<evidence type="ECO:0000256" key="2">
    <source>
        <dbReference type="ARBA" id="ARBA00022605"/>
    </source>
</evidence>
<comment type="subcellular location">
    <subcellularLocation>
        <location evidence="8">Cytoplasm</location>
    </subcellularLocation>
    <subcellularLocation>
        <location evidence="8">Nucleus</location>
    </subcellularLocation>
</comment>
<comment type="caution">
    <text evidence="10">The sequence shown here is derived from an EMBL/GenBank/DDBJ whole genome shotgun (WGS) entry which is preliminary data.</text>
</comment>
<dbReference type="InterPro" id="IPR027511">
    <property type="entry name" value="ENOPH1_eukaryotes"/>
</dbReference>
<dbReference type="SFLD" id="SFLDS00003">
    <property type="entry name" value="Haloacid_Dehalogenase"/>
    <property type="match status" value="1"/>
</dbReference>
<dbReference type="SUPFAM" id="SSF56784">
    <property type="entry name" value="HAD-like"/>
    <property type="match status" value="1"/>
</dbReference>
<proteinExistence type="inferred from homology"/>